<dbReference type="GO" id="GO:0006271">
    <property type="term" value="P:DNA strand elongation involved in DNA replication"/>
    <property type="evidence" value="ECO:0007669"/>
    <property type="project" value="TreeGrafter"/>
</dbReference>
<dbReference type="Pfam" id="PF02768">
    <property type="entry name" value="DNA_pol3_beta_3"/>
    <property type="match status" value="1"/>
</dbReference>
<dbReference type="Gene3D" id="3.70.10.10">
    <property type="match status" value="1"/>
</dbReference>
<evidence type="ECO:0000259" key="10">
    <source>
        <dbReference type="Pfam" id="PF00712"/>
    </source>
</evidence>
<dbReference type="RefSeq" id="WP_134112768.1">
    <property type="nucleotide sequence ID" value="NZ_SOBG01000003.1"/>
</dbReference>
<evidence type="ECO:0000256" key="9">
    <source>
        <dbReference type="PIRNR" id="PIRNR000804"/>
    </source>
</evidence>
<dbReference type="InterPro" id="IPR022635">
    <property type="entry name" value="DNA_polIII_beta_C"/>
</dbReference>
<dbReference type="GO" id="GO:0005737">
    <property type="term" value="C:cytoplasm"/>
    <property type="evidence" value="ECO:0007669"/>
    <property type="project" value="UniProtKB-SubCell"/>
</dbReference>
<dbReference type="Gene3D" id="3.10.150.10">
    <property type="entry name" value="DNA Polymerase III, subunit A, domain 2"/>
    <property type="match status" value="1"/>
</dbReference>
<evidence type="ECO:0000256" key="8">
    <source>
        <dbReference type="ARBA" id="ARBA00023125"/>
    </source>
</evidence>
<dbReference type="EMBL" id="SOBG01000003">
    <property type="protein sequence ID" value="TDT71501.1"/>
    <property type="molecule type" value="Genomic_DNA"/>
</dbReference>
<protein>
    <recommendedName>
        <fullName evidence="9">Beta sliding clamp</fullName>
    </recommendedName>
</protein>
<dbReference type="GO" id="GO:0003677">
    <property type="term" value="F:DNA binding"/>
    <property type="evidence" value="ECO:0007669"/>
    <property type="project" value="UniProtKB-UniRule"/>
</dbReference>
<feature type="domain" description="DNA polymerase III beta sliding clamp N-terminal" evidence="10">
    <location>
        <begin position="3"/>
        <end position="118"/>
    </location>
</feature>
<dbReference type="SUPFAM" id="SSF55979">
    <property type="entry name" value="DNA clamp"/>
    <property type="match status" value="3"/>
</dbReference>
<evidence type="ECO:0000313" key="13">
    <source>
        <dbReference type="EMBL" id="TDT71501.1"/>
    </source>
</evidence>
<feature type="domain" description="DNA polymerase III beta sliding clamp C-terminal" evidence="12">
    <location>
        <begin position="253"/>
        <end position="369"/>
    </location>
</feature>
<dbReference type="Proteomes" id="UP000294678">
    <property type="component" value="Unassembled WGS sequence"/>
</dbReference>
<dbReference type="Pfam" id="PF02767">
    <property type="entry name" value="DNA_pol3_beta_2"/>
    <property type="match status" value="1"/>
</dbReference>
<dbReference type="InterPro" id="IPR022634">
    <property type="entry name" value="DNA_polIII_beta_N"/>
</dbReference>
<feature type="domain" description="DNA polymerase III beta sliding clamp central" evidence="11">
    <location>
        <begin position="129"/>
        <end position="244"/>
    </location>
</feature>
<comment type="subcellular location">
    <subcellularLocation>
        <location evidence="1 9">Cytoplasm</location>
    </subcellularLocation>
</comment>
<sequence>MLNITVNRNKFIKALKIVEKAVSENKIRPVLSGVYLEAINNKIYLKGTNLEMTISAFMFGKIFEEGAIVFSPSLIDEYLREINDEEINLYVENNILIIETEDSSSEFSLFDVTEYPKLKEFKEGKEYEVSKMLLEEMFEKSKIAAATSNENPAINCVRLEFEEGKIKFVSSDTYRLLYLEDDLDEAYGESYKISIPLLSVEALIKTLKSVADDFVKILINENQIAFKFEKEVFQTRLVDLAFPDYGNILRNINSNKEVLVDTEKFIALLKRVSVFVKNNNENKNSAIFKFKDNKLIVKGVSDIAKIIDEVDINKVGEDLLISLNVKFLLDYLQFLDKNEKTEIKLYDSKSAVTIKSVSNPKSIYIAMPLALRD</sequence>
<evidence type="ECO:0000256" key="7">
    <source>
        <dbReference type="ARBA" id="ARBA00022932"/>
    </source>
</evidence>
<comment type="similarity">
    <text evidence="2 9">Belongs to the beta sliding clamp family.</text>
</comment>
<dbReference type="PANTHER" id="PTHR30478:SF0">
    <property type="entry name" value="BETA SLIDING CLAMP"/>
    <property type="match status" value="1"/>
</dbReference>
<dbReference type="Pfam" id="PF00712">
    <property type="entry name" value="DNA_pol3_beta"/>
    <property type="match status" value="1"/>
</dbReference>
<evidence type="ECO:0000256" key="3">
    <source>
        <dbReference type="ARBA" id="ARBA00022490"/>
    </source>
</evidence>
<evidence type="ECO:0000256" key="6">
    <source>
        <dbReference type="ARBA" id="ARBA00022705"/>
    </source>
</evidence>
<evidence type="ECO:0000256" key="4">
    <source>
        <dbReference type="ARBA" id="ARBA00022679"/>
    </source>
</evidence>
<reference evidence="13 14" key="1">
    <citation type="submission" date="2019-03" db="EMBL/GenBank/DDBJ databases">
        <title>Genomic Encyclopedia of Type Strains, Phase IV (KMG-IV): sequencing the most valuable type-strain genomes for metagenomic binning, comparative biology and taxonomic classification.</title>
        <authorList>
            <person name="Goeker M."/>
        </authorList>
    </citation>
    <scope>NUCLEOTIDE SEQUENCE [LARGE SCALE GENOMIC DNA]</scope>
    <source>
        <strain evidence="13 14">DSM 100055</strain>
    </source>
</reference>
<keyword evidence="4 9" id="KW-0808">Transferase</keyword>
<dbReference type="GO" id="GO:0009360">
    <property type="term" value="C:DNA polymerase III complex"/>
    <property type="evidence" value="ECO:0007669"/>
    <property type="project" value="InterPro"/>
</dbReference>
<name>A0AA46DZ92_9FUSO</name>
<dbReference type="InterPro" id="IPR022637">
    <property type="entry name" value="DNA_polIII_beta_cen"/>
</dbReference>
<keyword evidence="14" id="KW-1185">Reference proteome</keyword>
<evidence type="ECO:0000313" key="14">
    <source>
        <dbReference type="Proteomes" id="UP000294678"/>
    </source>
</evidence>
<dbReference type="InterPro" id="IPR046938">
    <property type="entry name" value="DNA_clamp_sf"/>
</dbReference>
<keyword evidence="7 9" id="KW-0239">DNA-directed DNA polymerase</keyword>
<organism evidence="13 14">
    <name type="scientific">Hypnocyclicus thermotrophus</name>
    <dbReference type="NCBI Taxonomy" id="1627895"/>
    <lineage>
        <taxon>Bacteria</taxon>
        <taxon>Fusobacteriati</taxon>
        <taxon>Fusobacteriota</taxon>
        <taxon>Fusobacteriia</taxon>
        <taxon>Fusobacteriales</taxon>
        <taxon>Fusobacteriaceae</taxon>
        <taxon>Hypnocyclicus</taxon>
    </lineage>
</organism>
<keyword evidence="3 9" id="KW-0963">Cytoplasm</keyword>
<dbReference type="GO" id="GO:0003887">
    <property type="term" value="F:DNA-directed DNA polymerase activity"/>
    <property type="evidence" value="ECO:0007669"/>
    <property type="project" value="UniProtKB-UniRule"/>
</dbReference>
<dbReference type="PANTHER" id="PTHR30478">
    <property type="entry name" value="DNA POLYMERASE III SUBUNIT BETA"/>
    <property type="match status" value="1"/>
</dbReference>
<evidence type="ECO:0000256" key="5">
    <source>
        <dbReference type="ARBA" id="ARBA00022695"/>
    </source>
</evidence>
<accession>A0AA46DZ92</accession>
<dbReference type="GO" id="GO:0008408">
    <property type="term" value="F:3'-5' exonuclease activity"/>
    <property type="evidence" value="ECO:0007669"/>
    <property type="project" value="InterPro"/>
</dbReference>
<evidence type="ECO:0000259" key="11">
    <source>
        <dbReference type="Pfam" id="PF02767"/>
    </source>
</evidence>
<keyword evidence="6 9" id="KW-0235">DNA replication</keyword>
<proteinExistence type="inferred from homology"/>
<evidence type="ECO:0000259" key="12">
    <source>
        <dbReference type="Pfam" id="PF02768"/>
    </source>
</evidence>
<dbReference type="NCBIfam" id="TIGR00663">
    <property type="entry name" value="dnan"/>
    <property type="match status" value="1"/>
</dbReference>
<evidence type="ECO:0000256" key="1">
    <source>
        <dbReference type="ARBA" id="ARBA00004496"/>
    </source>
</evidence>
<keyword evidence="8" id="KW-0238">DNA-binding</keyword>
<keyword evidence="5 9" id="KW-0548">Nucleotidyltransferase</keyword>
<gene>
    <name evidence="13" type="ORF">EV215_0877</name>
</gene>
<comment type="function">
    <text evidence="9">Confers DNA tethering and processivity to DNA polymerases and other proteins. Acts as a clamp, forming a ring around DNA (a reaction catalyzed by the clamp-loading complex) which diffuses in an ATP-independent manner freely and bidirectionally along dsDNA. Initially characterized for its ability to contact the catalytic subunit of DNA polymerase III (Pol III), a complex, multichain enzyme responsible for most of the replicative synthesis in bacteria; Pol III exhibits 3'-5' exonuclease proofreading activity. The beta chain is required for initiation of replication as well as for processivity of DNA replication.</text>
</comment>
<dbReference type="SMART" id="SM00480">
    <property type="entry name" value="POL3Bc"/>
    <property type="match status" value="1"/>
</dbReference>
<dbReference type="InterPro" id="IPR001001">
    <property type="entry name" value="DNA_polIII_beta"/>
</dbReference>
<comment type="subunit">
    <text evidence="9">Forms a ring-shaped head-to-tail homodimer around DNA.</text>
</comment>
<dbReference type="AlphaFoldDB" id="A0AA46DZ92"/>
<comment type="caution">
    <text evidence="13">The sequence shown here is derived from an EMBL/GenBank/DDBJ whole genome shotgun (WGS) entry which is preliminary data.</text>
</comment>
<dbReference type="PIRSF" id="PIRSF000804">
    <property type="entry name" value="DNA_pol_III_b"/>
    <property type="match status" value="1"/>
</dbReference>
<evidence type="ECO:0000256" key="2">
    <source>
        <dbReference type="ARBA" id="ARBA00010752"/>
    </source>
</evidence>